<name>A0A1E1MJT2_RHYSE</name>
<evidence type="ECO:0000313" key="3">
    <source>
        <dbReference type="Proteomes" id="UP000177625"/>
    </source>
</evidence>
<organism evidence="2 3">
    <name type="scientific">Rhynchosporium secalis</name>
    <name type="common">Barley scald fungus</name>
    <dbReference type="NCBI Taxonomy" id="38038"/>
    <lineage>
        <taxon>Eukaryota</taxon>
        <taxon>Fungi</taxon>
        <taxon>Dikarya</taxon>
        <taxon>Ascomycota</taxon>
        <taxon>Pezizomycotina</taxon>
        <taxon>Leotiomycetes</taxon>
        <taxon>Helotiales</taxon>
        <taxon>Ploettnerulaceae</taxon>
        <taxon>Rhynchosporium</taxon>
    </lineage>
</organism>
<keyword evidence="3" id="KW-1185">Reference proteome</keyword>
<gene>
    <name evidence="2" type="ORF">RSE6_10160</name>
</gene>
<dbReference type="Proteomes" id="UP000177625">
    <property type="component" value="Unassembled WGS sequence"/>
</dbReference>
<accession>A0A1E1MJT2</accession>
<reference evidence="3" key="1">
    <citation type="submission" date="2016-03" db="EMBL/GenBank/DDBJ databases">
        <authorList>
            <person name="Guldener U."/>
        </authorList>
    </citation>
    <scope>NUCLEOTIDE SEQUENCE [LARGE SCALE GENOMIC DNA]</scope>
</reference>
<feature type="region of interest" description="Disordered" evidence="1">
    <location>
        <begin position="1"/>
        <end position="45"/>
    </location>
</feature>
<evidence type="ECO:0000256" key="1">
    <source>
        <dbReference type="SAM" id="MobiDB-lite"/>
    </source>
</evidence>
<dbReference type="AlphaFoldDB" id="A0A1E1MJT2"/>
<evidence type="ECO:0000313" key="2">
    <source>
        <dbReference type="EMBL" id="CZT49333.1"/>
    </source>
</evidence>
<dbReference type="EMBL" id="FJVC01000377">
    <property type="protein sequence ID" value="CZT49333.1"/>
    <property type="molecule type" value="Genomic_DNA"/>
</dbReference>
<sequence>MLRSAAAIISVSPNVTTPPKAQPSGGGNGTSGFHDAPLGFNDVMA</sequence>
<protein>
    <submittedName>
        <fullName evidence="2">Uncharacterized protein</fullName>
    </submittedName>
</protein>
<proteinExistence type="predicted"/>